<dbReference type="Gene3D" id="1.25.40.10">
    <property type="entry name" value="Tetratricopeptide repeat domain"/>
    <property type="match status" value="1"/>
</dbReference>
<feature type="repeat" description="TPR" evidence="1">
    <location>
        <begin position="342"/>
        <end position="375"/>
    </location>
</feature>
<dbReference type="Pfam" id="PF12688">
    <property type="entry name" value="TPR_5"/>
    <property type="match status" value="1"/>
</dbReference>
<dbReference type="AlphaFoldDB" id="A0A7C0WR82"/>
<evidence type="ECO:0000313" key="4">
    <source>
        <dbReference type="EMBL" id="HDL89354.1"/>
    </source>
</evidence>
<dbReference type="Proteomes" id="UP000886355">
    <property type="component" value="Unassembled WGS sequence"/>
</dbReference>
<proteinExistence type="predicted"/>
<protein>
    <submittedName>
        <fullName evidence="4">Tetratricopeptide repeat protein</fullName>
    </submittedName>
</protein>
<sequence>MRKIYEAFAFLVVCSVFFLDTINANATTLQQLGVQKTEEGFRTIFFLKGELPEKVNTKTRPTVRVQFTKFEVLPSIKPDEILTTSIIKEVKFKTGKKGTITITIADPKAHVEYIVLPTIPPKPGTYRLIFDIIPSGYVIPVEEPTSLKTKQEEKIKPEENVVSERQWKVKTVQKEATTKAAEIEAIPFDEYIFREAEAAFQRRYFNKALVLYNSYLQRNKLAHRKQVLLHRAMAYYELHKEEWHKYGFEMIQLFEEALKETGNISEVARIQCIIASLYRRLGVVNRAEKIINTLMSKSLPSEVLGCIWKEIGLIKLAKQQPVEAISSLYKALSQQITTGERAEIHYTIGKILVETGAYKEALYHLNNAMELEPTIYQKTPDIIKQIGTALFGMRKFKSAQRMLIWYLNLKPDSKEKDLLWAQIAECFYQQNKLKLAERLQNHVMVEMPDTEGAYIIMLRRAQML</sequence>
<feature type="domain" description="Tetratrico peptide repeat group 5" evidence="3">
    <location>
        <begin position="250"/>
        <end position="346"/>
    </location>
</feature>
<dbReference type="InterPro" id="IPR011990">
    <property type="entry name" value="TPR-like_helical_dom_sf"/>
</dbReference>
<dbReference type="EMBL" id="DQZW01000021">
    <property type="protein sequence ID" value="HDL89354.1"/>
    <property type="molecule type" value="Genomic_DNA"/>
</dbReference>
<dbReference type="PROSITE" id="PS50293">
    <property type="entry name" value="TPR_REGION"/>
    <property type="match status" value="1"/>
</dbReference>
<feature type="non-terminal residue" evidence="4">
    <location>
        <position position="464"/>
    </location>
</feature>
<evidence type="ECO:0000256" key="2">
    <source>
        <dbReference type="SAM" id="SignalP"/>
    </source>
</evidence>
<keyword evidence="2" id="KW-0732">Signal</keyword>
<evidence type="ECO:0000259" key="3">
    <source>
        <dbReference type="Pfam" id="PF12688"/>
    </source>
</evidence>
<dbReference type="PROSITE" id="PS50005">
    <property type="entry name" value="TPR"/>
    <property type="match status" value="1"/>
</dbReference>
<dbReference type="SUPFAM" id="SSF48452">
    <property type="entry name" value="TPR-like"/>
    <property type="match status" value="1"/>
</dbReference>
<comment type="caution">
    <text evidence="4">The sequence shown here is derived from an EMBL/GenBank/DDBJ whole genome shotgun (WGS) entry which is preliminary data.</text>
</comment>
<keyword evidence="1" id="KW-0802">TPR repeat</keyword>
<feature type="chain" id="PRO_5028466960" evidence="2">
    <location>
        <begin position="27"/>
        <end position="464"/>
    </location>
</feature>
<dbReference type="SMART" id="SM00028">
    <property type="entry name" value="TPR"/>
    <property type="match status" value="3"/>
</dbReference>
<evidence type="ECO:0000256" key="1">
    <source>
        <dbReference type="PROSITE-ProRule" id="PRU00339"/>
    </source>
</evidence>
<name>A0A7C0WR82_9BACT</name>
<organism evidence="4">
    <name type="scientific">Thermodesulforhabdus norvegica</name>
    <dbReference type="NCBI Taxonomy" id="39841"/>
    <lineage>
        <taxon>Bacteria</taxon>
        <taxon>Pseudomonadati</taxon>
        <taxon>Thermodesulfobacteriota</taxon>
        <taxon>Syntrophobacteria</taxon>
        <taxon>Syntrophobacterales</taxon>
        <taxon>Thermodesulforhabdaceae</taxon>
        <taxon>Thermodesulforhabdus</taxon>
    </lineage>
</organism>
<dbReference type="InterPro" id="IPR019734">
    <property type="entry name" value="TPR_rpt"/>
</dbReference>
<dbReference type="InterPro" id="IPR041656">
    <property type="entry name" value="TPR_5"/>
</dbReference>
<reference evidence="4" key="1">
    <citation type="journal article" date="2020" name="mSystems">
        <title>Genome- and Community-Level Interaction Insights into Carbon Utilization and Element Cycling Functions of Hydrothermarchaeota in Hydrothermal Sediment.</title>
        <authorList>
            <person name="Zhou Z."/>
            <person name="Liu Y."/>
            <person name="Xu W."/>
            <person name="Pan J."/>
            <person name="Luo Z.H."/>
            <person name="Li M."/>
        </authorList>
    </citation>
    <scope>NUCLEOTIDE SEQUENCE [LARGE SCALE GENOMIC DNA]</scope>
    <source>
        <strain evidence="4">HyVt-19</strain>
    </source>
</reference>
<accession>A0A7C0WR82</accession>
<gene>
    <name evidence="4" type="ORF">ENG14_00440</name>
</gene>
<feature type="signal peptide" evidence="2">
    <location>
        <begin position="1"/>
        <end position="26"/>
    </location>
</feature>